<evidence type="ECO:0000313" key="3">
    <source>
        <dbReference type="Proteomes" id="UP000275846"/>
    </source>
</evidence>
<reference evidence="4" key="1">
    <citation type="submission" date="2016-06" db="UniProtKB">
        <authorList>
            <consortium name="WormBaseParasite"/>
        </authorList>
    </citation>
    <scope>IDENTIFICATION</scope>
</reference>
<gene>
    <name evidence="2" type="ORF">SSLN_LOCUS11457</name>
</gene>
<dbReference type="STRING" id="70667.A0A183T4Q9"/>
<dbReference type="EMBL" id="UYSU01036543">
    <property type="protein sequence ID" value="VDL97842.1"/>
    <property type="molecule type" value="Genomic_DNA"/>
</dbReference>
<dbReference type="Gene3D" id="1.20.1270.60">
    <property type="entry name" value="Arfaptin homology (AH) domain/BAR domain"/>
    <property type="match status" value="2"/>
</dbReference>
<feature type="compositionally biased region" description="Acidic residues" evidence="1">
    <location>
        <begin position="278"/>
        <end position="291"/>
    </location>
</feature>
<dbReference type="OrthoDB" id="79452at2759"/>
<feature type="compositionally biased region" description="Polar residues" evidence="1">
    <location>
        <begin position="215"/>
        <end position="225"/>
    </location>
</feature>
<evidence type="ECO:0000313" key="4">
    <source>
        <dbReference type="WBParaSite" id="SSLN_0001190001-mRNA-1"/>
    </source>
</evidence>
<accession>A0A183T4Q9</accession>
<evidence type="ECO:0000313" key="2">
    <source>
        <dbReference type="EMBL" id="VDL97842.1"/>
    </source>
</evidence>
<dbReference type="Proteomes" id="UP000275846">
    <property type="component" value="Unassembled WGS sequence"/>
</dbReference>
<evidence type="ECO:0000256" key="1">
    <source>
        <dbReference type="SAM" id="MobiDB-lite"/>
    </source>
</evidence>
<sequence>MEERRKTSQVKIKDGSDAEEVERKLTGTIGDLLINYGHGISEEDKLLSRKDKNAVDFVLNYSKLWCKCLKDLVFSLEKKALYENECMRAVSKLFQGLESSFTSTVLNRQRTEFTKTRKFLKTKWKADVKRMVDAESVLFKSKAAYFSRCQTGVKLREELATAQALLNEMQANLVATYTAPPASPLSPGSNSGSATVPGGGGGGGGGGGTAEAGSSMDSGLDSSQAGPALMNQVVKQKAKVERLEKQLADNDKKICHKVLIEEIVIWTLLILNDHDDYEEEEEEEEWGDDEQEARNSSTI</sequence>
<reference evidence="2 3" key="2">
    <citation type="submission" date="2018-11" db="EMBL/GenBank/DDBJ databases">
        <authorList>
            <consortium name="Pathogen Informatics"/>
        </authorList>
    </citation>
    <scope>NUCLEOTIDE SEQUENCE [LARGE SCALE GENOMIC DNA]</scope>
    <source>
        <strain evidence="2 3">NST_G2</strain>
    </source>
</reference>
<keyword evidence="3" id="KW-1185">Reference proteome</keyword>
<dbReference type="SUPFAM" id="SSF103657">
    <property type="entry name" value="BAR/IMD domain-like"/>
    <property type="match status" value="1"/>
</dbReference>
<protein>
    <submittedName>
        <fullName evidence="4">F-BAR domain-containing protein</fullName>
    </submittedName>
</protein>
<dbReference type="WBParaSite" id="SSLN_0001190001-mRNA-1">
    <property type="protein sequence ID" value="SSLN_0001190001-mRNA-1"/>
    <property type="gene ID" value="SSLN_0001190001"/>
</dbReference>
<feature type="region of interest" description="Disordered" evidence="1">
    <location>
        <begin position="181"/>
        <end position="225"/>
    </location>
</feature>
<dbReference type="AlphaFoldDB" id="A0A183T4Q9"/>
<proteinExistence type="predicted"/>
<name>A0A183T4Q9_SCHSO</name>
<feature type="region of interest" description="Disordered" evidence="1">
    <location>
        <begin position="278"/>
        <end position="299"/>
    </location>
</feature>
<organism evidence="4">
    <name type="scientific">Schistocephalus solidus</name>
    <name type="common">Tapeworm</name>
    <dbReference type="NCBI Taxonomy" id="70667"/>
    <lineage>
        <taxon>Eukaryota</taxon>
        <taxon>Metazoa</taxon>
        <taxon>Spiralia</taxon>
        <taxon>Lophotrochozoa</taxon>
        <taxon>Platyhelminthes</taxon>
        <taxon>Cestoda</taxon>
        <taxon>Eucestoda</taxon>
        <taxon>Diphyllobothriidea</taxon>
        <taxon>Diphyllobothriidae</taxon>
        <taxon>Schistocephalus</taxon>
    </lineage>
</organism>
<feature type="compositionally biased region" description="Gly residues" evidence="1">
    <location>
        <begin position="197"/>
        <end position="210"/>
    </location>
</feature>
<dbReference type="InterPro" id="IPR027267">
    <property type="entry name" value="AH/BAR_dom_sf"/>
</dbReference>